<reference evidence="2" key="1">
    <citation type="journal article" date="2023" name="Mol. Phylogenet. Evol.">
        <title>Genome-scale phylogeny and comparative genomics of the fungal order Sordariales.</title>
        <authorList>
            <person name="Hensen N."/>
            <person name="Bonometti L."/>
            <person name="Westerberg I."/>
            <person name="Brannstrom I.O."/>
            <person name="Guillou S."/>
            <person name="Cros-Aarteil S."/>
            <person name="Calhoun S."/>
            <person name="Haridas S."/>
            <person name="Kuo A."/>
            <person name="Mondo S."/>
            <person name="Pangilinan J."/>
            <person name="Riley R."/>
            <person name="LaButti K."/>
            <person name="Andreopoulos B."/>
            <person name="Lipzen A."/>
            <person name="Chen C."/>
            <person name="Yan M."/>
            <person name="Daum C."/>
            <person name="Ng V."/>
            <person name="Clum A."/>
            <person name="Steindorff A."/>
            <person name="Ohm R.A."/>
            <person name="Martin F."/>
            <person name="Silar P."/>
            <person name="Natvig D.O."/>
            <person name="Lalanne C."/>
            <person name="Gautier V."/>
            <person name="Ament-Velasquez S.L."/>
            <person name="Kruys A."/>
            <person name="Hutchinson M.I."/>
            <person name="Powell A.J."/>
            <person name="Barry K."/>
            <person name="Miller A.N."/>
            <person name="Grigoriev I.V."/>
            <person name="Debuchy R."/>
            <person name="Gladieux P."/>
            <person name="Hiltunen Thoren M."/>
            <person name="Johannesson H."/>
        </authorList>
    </citation>
    <scope>NUCLEOTIDE SEQUENCE</scope>
    <source>
        <strain evidence="2">CBS 359.72</strain>
    </source>
</reference>
<evidence type="ECO:0000256" key="1">
    <source>
        <dbReference type="SAM" id="MobiDB-lite"/>
    </source>
</evidence>
<proteinExistence type="predicted"/>
<evidence type="ECO:0000313" key="2">
    <source>
        <dbReference type="EMBL" id="KAK4251707.1"/>
    </source>
</evidence>
<dbReference type="Proteomes" id="UP001303647">
    <property type="component" value="Unassembled WGS sequence"/>
</dbReference>
<feature type="compositionally biased region" description="Basic and acidic residues" evidence="1">
    <location>
        <begin position="1"/>
        <end position="13"/>
    </location>
</feature>
<protein>
    <submittedName>
        <fullName evidence="2">Uncharacterized protein</fullName>
    </submittedName>
</protein>
<feature type="compositionally biased region" description="Basic and acidic residues" evidence="1">
    <location>
        <begin position="75"/>
        <end position="92"/>
    </location>
</feature>
<organism evidence="2 3">
    <name type="scientific">Corynascus novoguineensis</name>
    <dbReference type="NCBI Taxonomy" id="1126955"/>
    <lineage>
        <taxon>Eukaryota</taxon>
        <taxon>Fungi</taxon>
        <taxon>Dikarya</taxon>
        <taxon>Ascomycota</taxon>
        <taxon>Pezizomycotina</taxon>
        <taxon>Sordariomycetes</taxon>
        <taxon>Sordariomycetidae</taxon>
        <taxon>Sordariales</taxon>
        <taxon>Chaetomiaceae</taxon>
        <taxon>Corynascus</taxon>
    </lineage>
</organism>
<name>A0AAN7D2Q4_9PEZI</name>
<reference evidence="2" key="2">
    <citation type="submission" date="2023-05" db="EMBL/GenBank/DDBJ databases">
        <authorList>
            <consortium name="Lawrence Berkeley National Laboratory"/>
            <person name="Steindorff A."/>
            <person name="Hensen N."/>
            <person name="Bonometti L."/>
            <person name="Westerberg I."/>
            <person name="Brannstrom I.O."/>
            <person name="Guillou S."/>
            <person name="Cros-Aarteil S."/>
            <person name="Calhoun S."/>
            <person name="Haridas S."/>
            <person name="Kuo A."/>
            <person name="Mondo S."/>
            <person name="Pangilinan J."/>
            <person name="Riley R."/>
            <person name="Labutti K."/>
            <person name="Andreopoulos B."/>
            <person name="Lipzen A."/>
            <person name="Chen C."/>
            <person name="Yanf M."/>
            <person name="Daum C."/>
            <person name="Ng V."/>
            <person name="Clum A."/>
            <person name="Ohm R."/>
            <person name="Martin F."/>
            <person name="Silar P."/>
            <person name="Natvig D."/>
            <person name="Lalanne C."/>
            <person name="Gautier V."/>
            <person name="Ament-Velasquez S.L."/>
            <person name="Kruys A."/>
            <person name="Hutchinson M.I."/>
            <person name="Powell A.J."/>
            <person name="Barry K."/>
            <person name="Miller A.N."/>
            <person name="Grigoriev I.V."/>
            <person name="Debuchy R."/>
            <person name="Gladieux P."/>
            <person name="Thoren M.H."/>
            <person name="Johannesson H."/>
        </authorList>
    </citation>
    <scope>NUCLEOTIDE SEQUENCE</scope>
    <source>
        <strain evidence="2">CBS 359.72</strain>
    </source>
</reference>
<dbReference type="AlphaFoldDB" id="A0AAN7D2Q4"/>
<evidence type="ECO:0000313" key="3">
    <source>
        <dbReference type="Proteomes" id="UP001303647"/>
    </source>
</evidence>
<comment type="caution">
    <text evidence="2">The sequence shown here is derived from an EMBL/GenBank/DDBJ whole genome shotgun (WGS) entry which is preliminary data.</text>
</comment>
<gene>
    <name evidence="2" type="ORF">C7999DRAFT_27784</name>
</gene>
<accession>A0AAN7D2Q4</accession>
<keyword evidence="3" id="KW-1185">Reference proteome</keyword>
<dbReference type="EMBL" id="MU857604">
    <property type="protein sequence ID" value="KAK4251707.1"/>
    <property type="molecule type" value="Genomic_DNA"/>
</dbReference>
<feature type="region of interest" description="Disordered" evidence="1">
    <location>
        <begin position="1"/>
        <end position="92"/>
    </location>
</feature>
<sequence length="92" mass="9710">MPESKAEKIDRVKANLPLPEQPPAASDLKSANMKTTSSEGLSPGDISTGPGITAGLREPATKPSEEIDMSGIGRQGKEGLSEPPKDARSRRR</sequence>